<keyword evidence="2" id="KW-1185">Reference proteome</keyword>
<evidence type="ECO:0000313" key="2">
    <source>
        <dbReference type="Proteomes" id="UP001057402"/>
    </source>
</evidence>
<proteinExistence type="predicted"/>
<gene>
    <name evidence="1" type="ORF">MLD38_008509</name>
</gene>
<dbReference type="EMBL" id="CM042882">
    <property type="protein sequence ID" value="KAI4382558.1"/>
    <property type="molecule type" value="Genomic_DNA"/>
</dbReference>
<sequence length="194" mass="21788">MPEVLAKALLNGLHCVFFRDKEKDIKGLSEEFACFQHAVPSWLCKEEVTYVKKKNHVLRAVLIGVVFSINGIFPEPLRHQIPTVVGIQAKILTKDGITTTLPLQGIPKTTEDQVSFCRFLDFHPLVSKLQEGDKLQVAAQNPLPIPGVELKKCGVHLVFETENEYTGDEQSRDESYISLSEKLARFLNSQEVVT</sequence>
<organism evidence="1 2">
    <name type="scientific">Melastoma candidum</name>
    <dbReference type="NCBI Taxonomy" id="119954"/>
    <lineage>
        <taxon>Eukaryota</taxon>
        <taxon>Viridiplantae</taxon>
        <taxon>Streptophyta</taxon>
        <taxon>Embryophyta</taxon>
        <taxon>Tracheophyta</taxon>
        <taxon>Spermatophyta</taxon>
        <taxon>Magnoliopsida</taxon>
        <taxon>eudicotyledons</taxon>
        <taxon>Gunneridae</taxon>
        <taxon>Pentapetalae</taxon>
        <taxon>rosids</taxon>
        <taxon>malvids</taxon>
        <taxon>Myrtales</taxon>
        <taxon>Melastomataceae</taxon>
        <taxon>Melastomatoideae</taxon>
        <taxon>Melastomateae</taxon>
        <taxon>Melastoma</taxon>
    </lineage>
</organism>
<comment type="caution">
    <text evidence="1">The sequence shown here is derived from an EMBL/GenBank/DDBJ whole genome shotgun (WGS) entry which is preliminary data.</text>
</comment>
<protein>
    <submittedName>
        <fullName evidence="1">Uncharacterized protein</fullName>
    </submittedName>
</protein>
<reference evidence="2" key="1">
    <citation type="journal article" date="2023" name="Front. Plant Sci.">
        <title>Chromosomal-level genome assembly of Melastoma candidum provides insights into trichome evolution.</title>
        <authorList>
            <person name="Zhong Y."/>
            <person name="Wu W."/>
            <person name="Sun C."/>
            <person name="Zou P."/>
            <person name="Liu Y."/>
            <person name="Dai S."/>
            <person name="Zhou R."/>
        </authorList>
    </citation>
    <scope>NUCLEOTIDE SEQUENCE [LARGE SCALE GENOMIC DNA]</scope>
</reference>
<name>A0ACB9RU70_9MYRT</name>
<evidence type="ECO:0000313" key="1">
    <source>
        <dbReference type="EMBL" id="KAI4382558.1"/>
    </source>
</evidence>
<dbReference type="Proteomes" id="UP001057402">
    <property type="component" value="Chromosome 3"/>
</dbReference>
<accession>A0ACB9RU70</accession>